<keyword evidence="3" id="KW-0732">Signal</keyword>
<evidence type="ECO:0000256" key="3">
    <source>
        <dbReference type="ARBA" id="ARBA00022729"/>
    </source>
</evidence>
<dbReference type="InterPro" id="IPR006059">
    <property type="entry name" value="SBP"/>
</dbReference>
<dbReference type="CDD" id="cd13585">
    <property type="entry name" value="PBP2_TMBP_like"/>
    <property type="match status" value="1"/>
</dbReference>
<keyword evidence="5" id="KW-1185">Reference proteome</keyword>
<evidence type="ECO:0000256" key="2">
    <source>
        <dbReference type="ARBA" id="ARBA00022448"/>
    </source>
</evidence>
<dbReference type="GO" id="GO:1901982">
    <property type="term" value="F:maltose binding"/>
    <property type="evidence" value="ECO:0007669"/>
    <property type="project" value="TreeGrafter"/>
</dbReference>
<reference evidence="4" key="1">
    <citation type="submission" date="2020-10" db="EMBL/GenBank/DDBJ databases">
        <title>Taxonomic study of unclassified bacteria belonging to the class Ktedonobacteria.</title>
        <authorList>
            <person name="Yabe S."/>
            <person name="Wang C.M."/>
            <person name="Zheng Y."/>
            <person name="Sakai Y."/>
            <person name="Cavaletti L."/>
            <person name="Monciardini P."/>
            <person name="Donadio S."/>
        </authorList>
    </citation>
    <scope>NUCLEOTIDE SEQUENCE</scope>
    <source>
        <strain evidence="4">ID150040</strain>
    </source>
</reference>
<sequence>MLLVLGTMPIFLYACGDSGSQTTSGPTTISFWVRSADEGFVKPVVAAYNASHKNKVNLTIVPNNQFVAKFGSAVSGGTAPDVIAIDLVYMPNFDAAGQMTDITDQAKALSFFKDLSPSHVRLSTYDGKIYALPFSAESSVLIYNKALFKKAGLNPDTPPKTWAEIEQDAAKIRALGKDTYGFYFSGGCGGCNIFTFAPYFWASGGDILNQDGTKATIASSPQVKDALEFYHRMWAAGDMPAGAKSDDGTNFLNTFTTGKIGIQGTGAFAIGSLKSTYPNLDFGVAPLPGKDGGNSSFAGGDVIGIPKGSAHAKEAFDFISWCLGSDVQVDQFAKNGSIPVRTDLAANKYSKLDPRYSIVSQQLVIGKTVYSVKENELINDNNGPWVAMIQKAVFDGKVDEAIATGQAQFTQILSAS</sequence>
<keyword evidence="2" id="KW-0813">Transport</keyword>
<dbReference type="InterPro" id="IPR006061">
    <property type="entry name" value="SBP_1_CS"/>
</dbReference>
<dbReference type="AlphaFoldDB" id="A0A8J3IKB5"/>
<evidence type="ECO:0000313" key="4">
    <source>
        <dbReference type="EMBL" id="GHO97154.1"/>
    </source>
</evidence>
<evidence type="ECO:0000256" key="1">
    <source>
        <dbReference type="ARBA" id="ARBA00008520"/>
    </source>
</evidence>
<dbReference type="EMBL" id="BNJK01000001">
    <property type="protein sequence ID" value="GHO97154.1"/>
    <property type="molecule type" value="Genomic_DNA"/>
</dbReference>
<name>A0A8J3IKB5_9CHLR</name>
<proteinExistence type="inferred from homology"/>
<dbReference type="GO" id="GO:0055052">
    <property type="term" value="C:ATP-binding cassette (ABC) transporter complex, substrate-binding subunit-containing"/>
    <property type="evidence" value="ECO:0007669"/>
    <property type="project" value="TreeGrafter"/>
</dbReference>
<dbReference type="GO" id="GO:0042956">
    <property type="term" value="P:maltodextrin transmembrane transport"/>
    <property type="evidence" value="ECO:0007669"/>
    <property type="project" value="TreeGrafter"/>
</dbReference>
<dbReference type="GO" id="GO:0055085">
    <property type="term" value="P:transmembrane transport"/>
    <property type="evidence" value="ECO:0007669"/>
    <property type="project" value="InterPro"/>
</dbReference>
<organism evidence="4 5">
    <name type="scientific">Reticulibacter mediterranei</name>
    <dbReference type="NCBI Taxonomy" id="2778369"/>
    <lineage>
        <taxon>Bacteria</taxon>
        <taxon>Bacillati</taxon>
        <taxon>Chloroflexota</taxon>
        <taxon>Ktedonobacteria</taxon>
        <taxon>Ktedonobacterales</taxon>
        <taxon>Reticulibacteraceae</taxon>
        <taxon>Reticulibacter</taxon>
    </lineage>
</organism>
<dbReference type="GO" id="GO:0015768">
    <property type="term" value="P:maltose transport"/>
    <property type="evidence" value="ECO:0007669"/>
    <property type="project" value="TreeGrafter"/>
</dbReference>
<evidence type="ECO:0000313" key="5">
    <source>
        <dbReference type="Proteomes" id="UP000597444"/>
    </source>
</evidence>
<gene>
    <name evidence="4" type="ORF">KSF_072020</name>
</gene>
<dbReference type="Proteomes" id="UP000597444">
    <property type="component" value="Unassembled WGS sequence"/>
</dbReference>
<protein>
    <submittedName>
        <fullName evidence="4">ABC transporter substrate-binding protein</fullName>
    </submittedName>
</protein>
<comment type="similarity">
    <text evidence="1">Belongs to the bacterial solute-binding protein 1 family.</text>
</comment>
<dbReference type="PANTHER" id="PTHR30061:SF50">
    <property type="entry name" value="MALTOSE_MALTODEXTRIN-BINDING PERIPLASMIC PROTEIN"/>
    <property type="match status" value="1"/>
</dbReference>
<dbReference type="SUPFAM" id="SSF53850">
    <property type="entry name" value="Periplasmic binding protein-like II"/>
    <property type="match status" value="1"/>
</dbReference>
<dbReference type="PANTHER" id="PTHR30061">
    <property type="entry name" value="MALTOSE-BINDING PERIPLASMIC PROTEIN"/>
    <property type="match status" value="1"/>
</dbReference>
<accession>A0A8J3IKB5</accession>
<dbReference type="PROSITE" id="PS01037">
    <property type="entry name" value="SBP_BACTERIAL_1"/>
    <property type="match status" value="1"/>
</dbReference>
<dbReference type="Gene3D" id="3.40.190.10">
    <property type="entry name" value="Periplasmic binding protein-like II"/>
    <property type="match status" value="2"/>
</dbReference>
<comment type="caution">
    <text evidence="4">The sequence shown here is derived from an EMBL/GenBank/DDBJ whole genome shotgun (WGS) entry which is preliminary data.</text>
</comment>
<dbReference type="Pfam" id="PF13416">
    <property type="entry name" value="SBP_bac_8"/>
    <property type="match status" value="1"/>
</dbReference>